<dbReference type="InterPro" id="IPR011991">
    <property type="entry name" value="ArsR-like_HTH"/>
</dbReference>
<dbReference type="Pfam" id="PF01638">
    <property type="entry name" value="HxlR"/>
    <property type="match status" value="1"/>
</dbReference>
<evidence type="ECO:0000256" key="1">
    <source>
        <dbReference type="ARBA" id="ARBA00023015"/>
    </source>
</evidence>
<dbReference type="EMBL" id="PVTF01000004">
    <property type="protein sequence ID" value="PRY42854.1"/>
    <property type="molecule type" value="Genomic_DNA"/>
</dbReference>
<organism evidence="5 6">
    <name type="scientific">Umezawaea tangerina</name>
    <dbReference type="NCBI Taxonomy" id="84725"/>
    <lineage>
        <taxon>Bacteria</taxon>
        <taxon>Bacillati</taxon>
        <taxon>Actinomycetota</taxon>
        <taxon>Actinomycetes</taxon>
        <taxon>Pseudonocardiales</taxon>
        <taxon>Pseudonocardiaceae</taxon>
        <taxon>Umezawaea</taxon>
    </lineage>
</organism>
<keyword evidence="2" id="KW-0238">DNA-binding</keyword>
<dbReference type="InterPro" id="IPR036390">
    <property type="entry name" value="WH_DNA-bd_sf"/>
</dbReference>
<keyword evidence="3" id="KW-0804">Transcription</keyword>
<proteinExistence type="predicted"/>
<evidence type="ECO:0000259" key="4">
    <source>
        <dbReference type="PROSITE" id="PS51118"/>
    </source>
</evidence>
<dbReference type="InterPro" id="IPR002577">
    <property type="entry name" value="HTH_HxlR"/>
</dbReference>
<dbReference type="SUPFAM" id="SSF46785">
    <property type="entry name" value="Winged helix' DNA-binding domain"/>
    <property type="match status" value="1"/>
</dbReference>
<dbReference type="GO" id="GO:0003677">
    <property type="term" value="F:DNA binding"/>
    <property type="evidence" value="ECO:0007669"/>
    <property type="project" value="UniProtKB-KW"/>
</dbReference>
<dbReference type="PANTHER" id="PTHR33204:SF17">
    <property type="entry name" value="TRANSCRIPTIONAL REGULATORY PROTEIN"/>
    <property type="match status" value="1"/>
</dbReference>
<feature type="domain" description="HTH hxlR-type" evidence="4">
    <location>
        <begin position="12"/>
        <end position="109"/>
    </location>
</feature>
<sequence length="146" mass="16020">MVQHVSFAEAACPIARGLEHVGEWWSVLVLRDVSAGMTRFADLQEHLGISPGSLSRRLKSLVESGLLEQRAYTTAPVRHEYVLTERGHDFLPVLGALAAWGQRHFGPERPAARLVDRATGRTVHPVVVDGKTGKPITSTDHGLEVR</sequence>
<keyword evidence="6" id="KW-1185">Reference proteome</keyword>
<evidence type="ECO:0000313" key="6">
    <source>
        <dbReference type="Proteomes" id="UP000239494"/>
    </source>
</evidence>
<gene>
    <name evidence="5" type="ORF">CLV43_104691</name>
</gene>
<accession>A0A2T0TB30</accession>
<evidence type="ECO:0000313" key="5">
    <source>
        <dbReference type="EMBL" id="PRY42854.1"/>
    </source>
</evidence>
<evidence type="ECO:0000256" key="2">
    <source>
        <dbReference type="ARBA" id="ARBA00023125"/>
    </source>
</evidence>
<protein>
    <submittedName>
        <fullName evidence="5">HxlR family transcriptional regulator</fullName>
    </submittedName>
</protein>
<evidence type="ECO:0000256" key="3">
    <source>
        <dbReference type="ARBA" id="ARBA00023163"/>
    </source>
</evidence>
<keyword evidence="1" id="KW-0805">Transcription regulation</keyword>
<dbReference type="AlphaFoldDB" id="A0A2T0TB30"/>
<dbReference type="Gene3D" id="1.10.10.10">
    <property type="entry name" value="Winged helix-like DNA-binding domain superfamily/Winged helix DNA-binding domain"/>
    <property type="match status" value="1"/>
</dbReference>
<dbReference type="InterPro" id="IPR036388">
    <property type="entry name" value="WH-like_DNA-bd_sf"/>
</dbReference>
<comment type="caution">
    <text evidence="5">The sequence shown here is derived from an EMBL/GenBank/DDBJ whole genome shotgun (WGS) entry which is preliminary data.</text>
</comment>
<dbReference type="PROSITE" id="PS51118">
    <property type="entry name" value="HTH_HXLR"/>
    <property type="match status" value="1"/>
</dbReference>
<dbReference type="PANTHER" id="PTHR33204">
    <property type="entry name" value="TRANSCRIPTIONAL REGULATOR, MARR FAMILY"/>
    <property type="match status" value="1"/>
</dbReference>
<reference evidence="5 6" key="1">
    <citation type="submission" date="2018-03" db="EMBL/GenBank/DDBJ databases">
        <title>Genomic Encyclopedia of Archaeal and Bacterial Type Strains, Phase II (KMG-II): from individual species to whole genera.</title>
        <authorList>
            <person name="Goeker M."/>
        </authorList>
    </citation>
    <scope>NUCLEOTIDE SEQUENCE [LARGE SCALE GENOMIC DNA]</scope>
    <source>
        <strain evidence="5 6">DSM 44720</strain>
    </source>
</reference>
<dbReference type="CDD" id="cd00090">
    <property type="entry name" value="HTH_ARSR"/>
    <property type="match status" value="1"/>
</dbReference>
<name>A0A2T0TB30_9PSEU</name>
<dbReference type="Proteomes" id="UP000239494">
    <property type="component" value="Unassembled WGS sequence"/>
</dbReference>